<gene>
    <name evidence="3" type="ORF">CLV73_2176</name>
</gene>
<organism evidence="3 4">
    <name type="scientific">Chryseobacterium geocarposphaerae</name>
    <dbReference type="NCBI Taxonomy" id="1416776"/>
    <lineage>
        <taxon>Bacteria</taxon>
        <taxon>Pseudomonadati</taxon>
        <taxon>Bacteroidota</taxon>
        <taxon>Flavobacteriia</taxon>
        <taxon>Flavobacteriales</taxon>
        <taxon>Weeksellaceae</taxon>
        <taxon>Chryseobacterium group</taxon>
        <taxon>Chryseobacterium</taxon>
    </lineage>
</organism>
<evidence type="ECO:0000313" key="4">
    <source>
        <dbReference type="Proteomes" id="UP000228740"/>
    </source>
</evidence>
<accession>A0A2M9CBE7</accession>
<evidence type="ECO:0000259" key="2">
    <source>
        <dbReference type="Pfam" id="PF13274"/>
    </source>
</evidence>
<keyword evidence="4" id="KW-1185">Reference proteome</keyword>
<sequence length="208" mass="24737">MRQDLTLASNRFVKLLFITILNYNLMIKSLTFKFLKVFFCINLQKELRNMAKVQNILDVSDYIIFRTKSEGEGFLSFLKLQKLLYYTQAWYLAFNNDKLFDSNFQAWIHGPVNRLLFDTYKQYKFMYSDMLISDIQGDGYKELSDDIKLHIDNVLDAYAGFSSSELERMTHEEDPWIDARKGFSDYERCEVIISDDIMKNYYAARIKK</sequence>
<reference evidence="3 4" key="1">
    <citation type="submission" date="2017-11" db="EMBL/GenBank/DDBJ databases">
        <title>Genomic Encyclopedia of Archaeal and Bacterial Type Strains, Phase II (KMG-II): From Individual Species to Whole Genera.</title>
        <authorList>
            <person name="Goeker M."/>
        </authorList>
    </citation>
    <scope>NUCLEOTIDE SEQUENCE [LARGE SCALE GENOMIC DNA]</scope>
    <source>
        <strain evidence="3 4">DSM 27617</strain>
    </source>
</reference>
<evidence type="ECO:0000313" key="3">
    <source>
        <dbReference type="EMBL" id="PJJ68141.1"/>
    </source>
</evidence>
<name>A0A2M9CBE7_9FLAO</name>
<dbReference type="Proteomes" id="UP000228740">
    <property type="component" value="Unassembled WGS sequence"/>
</dbReference>
<dbReference type="InterPro" id="IPR025272">
    <property type="entry name" value="SocA_Panacea"/>
</dbReference>
<feature type="transmembrane region" description="Helical" evidence="1">
    <location>
        <begin position="12"/>
        <end position="35"/>
    </location>
</feature>
<protein>
    <submittedName>
        <fullName evidence="3">Putative phage-associated protein</fullName>
    </submittedName>
</protein>
<dbReference type="EMBL" id="PGFD01000001">
    <property type="protein sequence ID" value="PJJ68141.1"/>
    <property type="molecule type" value="Genomic_DNA"/>
</dbReference>
<comment type="caution">
    <text evidence="3">The sequence shown here is derived from an EMBL/GenBank/DDBJ whole genome shotgun (WGS) entry which is preliminary data.</text>
</comment>
<keyword evidence="1" id="KW-1133">Transmembrane helix</keyword>
<dbReference type="Pfam" id="PF13274">
    <property type="entry name" value="SocA_Panacea"/>
    <property type="match status" value="1"/>
</dbReference>
<keyword evidence="1" id="KW-0812">Transmembrane</keyword>
<dbReference type="AlphaFoldDB" id="A0A2M9CBE7"/>
<keyword evidence="1" id="KW-0472">Membrane</keyword>
<feature type="domain" description="Antitoxin SocA-like Panacea" evidence="2">
    <location>
        <begin position="80"/>
        <end position="176"/>
    </location>
</feature>
<proteinExistence type="predicted"/>
<evidence type="ECO:0000256" key="1">
    <source>
        <dbReference type="SAM" id="Phobius"/>
    </source>
</evidence>